<feature type="transmembrane region" description="Helical" evidence="7">
    <location>
        <begin position="305"/>
        <end position="327"/>
    </location>
</feature>
<gene>
    <name evidence="8" type="ORF">EDD72_1134</name>
</gene>
<dbReference type="OrthoDB" id="9768187at2"/>
<keyword evidence="4" id="KW-0133">Cell shape</keyword>
<feature type="transmembrane region" description="Helical" evidence="7">
    <location>
        <begin position="49"/>
        <end position="68"/>
    </location>
</feature>
<dbReference type="AlphaFoldDB" id="A0A4R3KD99"/>
<dbReference type="Pfam" id="PF01098">
    <property type="entry name" value="FTSW_RODA_SPOVE"/>
    <property type="match status" value="1"/>
</dbReference>
<comment type="caution">
    <text evidence="8">The sequence shown here is derived from an EMBL/GenBank/DDBJ whole genome shotgun (WGS) entry which is preliminary data.</text>
</comment>
<evidence type="ECO:0000256" key="2">
    <source>
        <dbReference type="ARBA" id="ARBA00022475"/>
    </source>
</evidence>
<dbReference type="EMBL" id="SMAB01000013">
    <property type="protein sequence ID" value="TCS81246.1"/>
    <property type="molecule type" value="Genomic_DNA"/>
</dbReference>
<proteinExistence type="predicted"/>
<feature type="transmembrane region" description="Helical" evidence="7">
    <location>
        <begin position="273"/>
        <end position="293"/>
    </location>
</feature>
<dbReference type="PANTHER" id="PTHR30474:SF13">
    <property type="entry name" value="STAGE V SPORULATION PROTEIN E"/>
    <property type="match status" value="1"/>
</dbReference>
<keyword evidence="8" id="KW-0132">Cell division</keyword>
<evidence type="ECO:0000256" key="6">
    <source>
        <dbReference type="ARBA" id="ARBA00023136"/>
    </source>
</evidence>
<dbReference type="GO" id="GO:0005886">
    <property type="term" value="C:plasma membrane"/>
    <property type="evidence" value="ECO:0007669"/>
    <property type="project" value="UniProtKB-SubCell"/>
</dbReference>
<dbReference type="InterPro" id="IPR001182">
    <property type="entry name" value="FtsW/RodA"/>
</dbReference>
<dbReference type="InterPro" id="IPR013437">
    <property type="entry name" value="FtsW"/>
</dbReference>
<comment type="subcellular location">
    <subcellularLocation>
        <location evidence="1">Cell membrane</location>
        <topology evidence="1">Multi-pass membrane protein</topology>
    </subcellularLocation>
</comment>
<keyword evidence="9" id="KW-1185">Reference proteome</keyword>
<dbReference type="NCBIfam" id="TIGR02614">
    <property type="entry name" value="ftsW"/>
    <property type="match status" value="1"/>
</dbReference>
<accession>A0A4R3KD99</accession>
<feature type="transmembrane region" description="Helical" evidence="7">
    <location>
        <begin position="143"/>
        <end position="160"/>
    </location>
</feature>
<evidence type="ECO:0000256" key="1">
    <source>
        <dbReference type="ARBA" id="ARBA00004651"/>
    </source>
</evidence>
<feature type="transmembrane region" description="Helical" evidence="7">
    <location>
        <begin position="114"/>
        <end position="131"/>
    </location>
</feature>
<dbReference type="Proteomes" id="UP000295788">
    <property type="component" value="Unassembled WGS sequence"/>
</dbReference>
<sequence length="368" mass="40168">MKHKRGTPDFLLLFLTLGMVGFGIVMIFSASFTISYWNMGNRWFFTERQLLWAGIGFITMSITMNIPFRFYKEKFVYFLLGSILLLALVFVPGLGQLRNGARSWIGIGSFTVQPSEFAKLGLIVYLAGLMAKKGDKMRSFKHGLLPPLIITLFIFGMIAMQPDLGTGMIIVLTAGVMIIAAGANLKHILYLGLIGTIALIPIVIAKSYRVSRFTSYMDPWKDPWGSGYQLIQSLLALGNGGIFGTGFGKGIQKFFYLPYPQSDFIFSVMGEELGLVGVTLFLLIYLLLLWRALVVSLRTKDPFGALVGVGIVTLLGIQAFINIGGVTGTIPITGVPLPFISAGGSALIMSMTAMGIILSLSRENNKGQ</sequence>
<evidence type="ECO:0000256" key="5">
    <source>
        <dbReference type="ARBA" id="ARBA00022989"/>
    </source>
</evidence>
<feature type="transmembrane region" description="Helical" evidence="7">
    <location>
        <begin position="12"/>
        <end position="37"/>
    </location>
</feature>
<feature type="transmembrane region" description="Helical" evidence="7">
    <location>
        <begin position="188"/>
        <end position="208"/>
    </location>
</feature>
<keyword evidence="5 7" id="KW-1133">Transmembrane helix</keyword>
<name>A0A4R3KD99_9BACI</name>
<dbReference type="GO" id="GO:0015648">
    <property type="term" value="F:lipid-linked peptidoglycan transporter activity"/>
    <property type="evidence" value="ECO:0007669"/>
    <property type="project" value="TreeGrafter"/>
</dbReference>
<feature type="transmembrane region" description="Helical" evidence="7">
    <location>
        <begin position="339"/>
        <end position="360"/>
    </location>
</feature>
<feature type="transmembrane region" description="Helical" evidence="7">
    <location>
        <begin position="75"/>
        <end position="94"/>
    </location>
</feature>
<protein>
    <submittedName>
        <fullName evidence="8">Cell division protein FtsW</fullName>
    </submittedName>
</protein>
<evidence type="ECO:0000313" key="9">
    <source>
        <dbReference type="Proteomes" id="UP000295788"/>
    </source>
</evidence>
<dbReference type="GO" id="GO:0051301">
    <property type="term" value="P:cell division"/>
    <property type="evidence" value="ECO:0007669"/>
    <property type="project" value="UniProtKB-KW"/>
</dbReference>
<keyword evidence="6 7" id="KW-0472">Membrane</keyword>
<reference evidence="8 9" key="1">
    <citation type="submission" date="2019-03" db="EMBL/GenBank/DDBJ databases">
        <title>Genomic Encyclopedia of Type Strains, Phase IV (KMG-IV): sequencing the most valuable type-strain genomes for metagenomic binning, comparative biology and taxonomic classification.</title>
        <authorList>
            <person name="Goeker M."/>
        </authorList>
    </citation>
    <scope>NUCLEOTIDE SEQUENCE [LARGE SCALE GENOMIC DNA]</scope>
    <source>
        <strain evidence="8 9">DSM 23802</strain>
    </source>
</reference>
<keyword evidence="3 7" id="KW-0812">Transmembrane</keyword>
<evidence type="ECO:0000313" key="8">
    <source>
        <dbReference type="EMBL" id="TCS81246.1"/>
    </source>
</evidence>
<organism evidence="8 9">
    <name type="scientific">Tepidibacillus fermentans</name>
    <dbReference type="NCBI Taxonomy" id="1281767"/>
    <lineage>
        <taxon>Bacteria</taxon>
        <taxon>Bacillati</taxon>
        <taxon>Bacillota</taxon>
        <taxon>Bacilli</taxon>
        <taxon>Bacillales</taxon>
        <taxon>Bacillaceae</taxon>
        <taxon>Tepidibacillus</taxon>
    </lineage>
</organism>
<dbReference type="RefSeq" id="WP_132769322.1">
    <property type="nucleotide sequence ID" value="NZ_SMAB01000013.1"/>
</dbReference>
<evidence type="ECO:0000256" key="4">
    <source>
        <dbReference type="ARBA" id="ARBA00022960"/>
    </source>
</evidence>
<dbReference type="PANTHER" id="PTHR30474">
    <property type="entry name" value="CELL CYCLE PROTEIN"/>
    <property type="match status" value="1"/>
</dbReference>
<dbReference type="GO" id="GO:0008360">
    <property type="term" value="P:regulation of cell shape"/>
    <property type="evidence" value="ECO:0007669"/>
    <property type="project" value="UniProtKB-KW"/>
</dbReference>
<dbReference type="GO" id="GO:0032153">
    <property type="term" value="C:cell division site"/>
    <property type="evidence" value="ECO:0007669"/>
    <property type="project" value="TreeGrafter"/>
</dbReference>
<keyword evidence="8" id="KW-0131">Cell cycle</keyword>
<evidence type="ECO:0000256" key="3">
    <source>
        <dbReference type="ARBA" id="ARBA00022692"/>
    </source>
</evidence>
<keyword evidence="2" id="KW-1003">Cell membrane</keyword>
<dbReference type="GO" id="GO:0009252">
    <property type="term" value="P:peptidoglycan biosynthetic process"/>
    <property type="evidence" value="ECO:0007669"/>
    <property type="project" value="InterPro"/>
</dbReference>
<feature type="transmembrane region" description="Helical" evidence="7">
    <location>
        <begin position="166"/>
        <end position="183"/>
    </location>
</feature>
<evidence type="ECO:0000256" key="7">
    <source>
        <dbReference type="SAM" id="Phobius"/>
    </source>
</evidence>